<dbReference type="Pfam" id="PF00566">
    <property type="entry name" value="RabGAP-TBC"/>
    <property type="match status" value="1"/>
</dbReference>
<dbReference type="GeneTree" id="ENSGT00940000157949"/>
<evidence type="ECO:0000256" key="2">
    <source>
        <dbReference type="SAM" id="MobiDB-lite"/>
    </source>
</evidence>
<reference evidence="5" key="2">
    <citation type="submission" date="2025-09" db="UniProtKB">
        <authorList>
            <consortium name="Ensembl"/>
        </authorList>
    </citation>
    <scope>IDENTIFICATION</scope>
</reference>
<feature type="region of interest" description="Disordered" evidence="2">
    <location>
        <begin position="246"/>
        <end position="265"/>
    </location>
</feature>
<sequence>MSAPASRPDPGATQDPVSPTETPRSKKTTFALRHVGHSSLDPRSASAAILPWILADVQRRSGCGDSGRGPGRPVYLRLAGPVARCVPAGDASSGSVFVFEHRAVDFCSFAKARRDPRCFACLVRLQPENAESKLACHVLRAETTQQVEEIIGAIRRASRIARMTLTRQQTINVNDEDKVFLDFHRFEVLYWGKISSLVRRNHPQLVDECIRCFQRPNVSLLAKNGVINKDQESNPGTLPADVEKCKEDEEQGERVDGQSTIHCADKNNSKGLEERAAHRGHIGGNVEGVQSKSMGNNIKGCTVSDKSIPMEQQALVLEMVREDATSHSSDCNGGEKSGNSTVEQGCRSKRHLWAKSISLSFGDSNIPLCQQSSTRRASVPCLIEPSMDERRRAMLFQVGRNEVNLISPHSKKVIVEKKFKDISSCSQGINHVDYFGFVCRDSMEVGTCQYACHIFQCASASLVEEIMQTMKQAFNTAATLTTPRAHAQHCETCPLHALQQLCERVDGVPSSEAKQLIHDHMKDNVEDLVTLVEQTKRKKPCSDFDEVELLIGQLWRSYEAQQANHVHQSSTSLASQKLSPSSNLRSSLSQMAKNIFSTERPTSTNGWRSLSVDDQNSINTTSRPRTYSLSNPDKSLRFVDKRQVCSATTPLADPQPSSIRKRIFLQVVAPGSACSDCVPTALKLPDTKETEEAIGEKSHGSANDGLSAKPAVFLDSMTPGDRLLPYQEVVPTPPEAEAMWNKLLSPEGRDTRPISSNILHAALSQGVSVLRRGEVWKLLCEQWRLCHTLPVELQAPSIPYEELLSQLVQQSQQHAILVDIGNLPSKATCVSVRPFSHAQSFPAYPSLECTNRSSVAKQPDRIESFMSFLFCFPAGRAFPTHPFFSTQMGTGQLSLFNLLKAYSLLDQEVGYCQGLSFIAGILLLHLSEEEAFELLKFIMYDLGFRRQYLPNMVTLQTQMYQLLRLLQSKNCKLYKHLEDNNIGPLLYAAPWFLTLFASQFPLGFVYRILDTLLLQGSDAVFKVALALLKSHEVLLLQNHSFEDLMNLLQISIPNLSQSQITNIIQKLFETDLSSRDMLTYQVEFEVLKDVLNIEDLVRSGDADEGAGENTACCKLRQQNYDLSLQLQSTKNELSSLHREFERAKAVEKTLQIKHVPANCPKAPAACPESMIEHQDI</sequence>
<feature type="compositionally biased region" description="Basic and acidic residues" evidence="2">
    <location>
        <begin position="688"/>
        <end position="699"/>
    </location>
</feature>
<evidence type="ECO:0000259" key="3">
    <source>
        <dbReference type="PROSITE" id="PS01179"/>
    </source>
</evidence>
<dbReference type="InterPro" id="IPR006020">
    <property type="entry name" value="PTB/PI_dom"/>
</dbReference>
<keyword evidence="1" id="KW-0343">GTPase activation</keyword>
<dbReference type="SMART" id="SM00164">
    <property type="entry name" value="TBC"/>
    <property type="match status" value="1"/>
</dbReference>
<protein>
    <submittedName>
        <fullName evidence="5">TBC1 (tre-2/USP6, BUB2, cdc16) domain family, member 1</fullName>
    </submittedName>
</protein>
<dbReference type="SMART" id="SM00462">
    <property type="entry name" value="PTB"/>
    <property type="match status" value="2"/>
</dbReference>
<dbReference type="Ensembl" id="ENSEBUT00000021939.1">
    <property type="protein sequence ID" value="ENSEBUP00000021363.1"/>
    <property type="gene ID" value="ENSEBUG00000013196.1"/>
</dbReference>
<feature type="region of interest" description="Disordered" evidence="2">
    <location>
        <begin position="688"/>
        <end position="707"/>
    </location>
</feature>
<dbReference type="FunFam" id="1.10.8.270:FF:000001">
    <property type="entry name" value="TBC1 domain family member 1"/>
    <property type="match status" value="1"/>
</dbReference>
<dbReference type="GO" id="GO:0005096">
    <property type="term" value="F:GTPase activator activity"/>
    <property type="evidence" value="ECO:0007669"/>
    <property type="project" value="UniProtKB-KW"/>
</dbReference>
<dbReference type="Gene3D" id="1.10.8.270">
    <property type="entry name" value="putative rabgap domain of human tbc1 domain family member 14 like domains"/>
    <property type="match status" value="1"/>
</dbReference>
<evidence type="ECO:0000313" key="6">
    <source>
        <dbReference type="Proteomes" id="UP000694388"/>
    </source>
</evidence>
<dbReference type="PANTHER" id="PTHR47219:SF16">
    <property type="entry name" value="GTPASE ACTIVATING PROTEIN"/>
    <property type="match status" value="1"/>
</dbReference>
<reference evidence="5" key="1">
    <citation type="submission" date="2025-08" db="UniProtKB">
        <authorList>
            <consortium name="Ensembl"/>
        </authorList>
    </citation>
    <scope>IDENTIFICATION</scope>
</reference>
<feature type="compositionally biased region" description="Basic and acidic residues" evidence="2">
    <location>
        <begin position="246"/>
        <end position="256"/>
    </location>
</feature>
<name>A0A8C4QVT6_EPTBU</name>
<dbReference type="InterPro" id="IPR050302">
    <property type="entry name" value="Rab_GAP_TBC_domain"/>
</dbReference>
<dbReference type="Gene3D" id="1.10.472.80">
    <property type="entry name" value="Ypt/Rab-GAP domain of gyp1p, domain 3"/>
    <property type="match status" value="1"/>
</dbReference>
<dbReference type="PANTHER" id="PTHR47219">
    <property type="entry name" value="RAB GTPASE-ACTIVATING PROTEIN 1-LIKE"/>
    <property type="match status" value="1"/>
</dbReference>
<dbReference type="InterPro" id="IPR000195">
    <property type="entry name" value="Rab-GAP-TBC_dom"/>
</dbReference>
<dbReference type="SUPFAM" id="SSF47923">
    <property type="entry name" value="Ypt/Rab-GAP domain of gyp1p"/>
    <property type="match status" value="2"/>
</dbReference>
<accession>A0A8C4QVT6</accession>
<dbReference type="Gene3D" id="1.10.10.2750">
    <property type="match status" value="1"/>
</dbReference>
<dbReference type="SUPFAM" id="SSF50729">
    <property type="entry name" value="PH domain-like"/>
    <property type="match status" value="2"/>
</dbReference>
<evidence type="ECO:0000313" key="5">
    <source>
        <dbReference type="Ensembl" id="ENSEBUP00000021363.1"/>
    </source>
</evidence>
<dbReference type="InterPro" id="IPR011993">
    <property type="entry name" value="PH-like_dom_sf"/>
</dbReference>
<organism evidence="5 6">
    <name type="scientific">Eptatretus burgeri</name>
    <name type="common">Inshore hagfish</name>
    <dbReference type="NCBI Taxonomy" id="7764"/>
    <lineage>
        <taxon>Eukaryota</taxon>
        <taxon>Metazoa</taxon>
        <taxon>Chordata</taxon>
        <taxon>Craniata</taxon>
        <taxon>Vertebrata</taxon>
        <taxon>Cyclostomata</taxon>
        <taxon>Myxini</taxon>
        <taxon>Myxiniformes</taxon>
        <taxon>Myxinidae</taxon>
        <taxon>Eptatretinae</taxon>
        <taxon>Eptatretus</taxon>
    </lineage>
</organism>
<dbReference type="Gene3D" id="2.30.29.30">
    <property type="entry name" value="Pleckstrin-homology domain (PH domain)/Phosphotyrosine-binding domain (PTB)"/>
    <property type="match status" value="2"/>
</dbReference>
<proteinExistence type="predicted"/>
<dbReference type="FunFam" id="1.10.10.2750:FF:000002">
    <property type="entry name" value="TBC1 domain family member 4"/>
    <property type="match status" value="1"/>
</dbReference>
<keyword evidence="6" id="KW-1185">Reference proteome</keyword>
<evidence type="ECO:0000256" key="1">
    <source>
        <dbReference type="ARBA" id="ARBA00022468"/>
    </source>
</evidence>
<feature type="domain" description="PID" evidence="3">
    <location>
        <begin position="398"/>
        <end position="475"/>
    </location>
</feature>
<dbReference type="AlphaFoldDB" id="A0A8C4QVT6"/>
<feature type="domain" description="Rab-GAP TBC" evidence="4">
    <location>
        <begin position="766"/>
        <end position="1016"/>
    </location>
</feature>
<dbReference type="PROSITE" id="PS01179">
    <property type="entry name" value="PID"/>
    <property type="match status" value="1"/>
</dbReference>
<dbReference type="InterPro" id="IPR035969">
    <property type="entry name" value="Rab-GAP_TBC_sf"/>
</dbReference>
<dbReference type="PROSITE" id="PS50086">
    <property type="entry name" value="TBC_RABGAP"/>
    <property type="match status" value="1"/>
</dbReference>
<evidence type="ECO:0000259" key="4">
    <source>
        <dbReference type="PROSITE" id="PS50086"/>
    </source>
</evidence>
<dbReference type="Proteomes" id="UP000694388">
    <property type="component" value="Unplaced"/>
</dbReference>
<feature type="region of interest" description="Disordered" evidence="2">
    <location>
        <begin position="1"/>
        <end position="28"/>
    </location>
</feature>
<dbReference type="Pfam" id="PF00640">
    <property type="entry name" value="PID"/>
    <property type="match status" value="1"/>
</dbReference>
<dbReference type="CDD" id="cd01269">
    <property type="entry name" value="PTB_TBC1D1_like"/>
    <property type="match status" value="1"/>
</dbReference>
<feature type="region of interest" description="Disordered" evidence="2">
    <location>
        <begin position="597"/>
        <end position="632"/>
    </location>
</feature>